<evidence type="ECO:0000256" key="1">
    <source>
        <dbReference type="ARBA" id="ARBA00004236"/>
    </source>
</evidence>
<dbReference type="PANTHER" id="PTHR14191:SF20">
    <property type="entry name" value="NA(+)_H(+) EXCHANGE REGULATORY COFACTOR NHE-RF4"/>
    <property type="match status" value="1"/>
</dbReference>
<evidence type="ECO:0000256" key="3">
    <source>
        <dbReference type="ARBA" id="ARBA00022737"/>
    </source>
</evidence>
<dbReference type="CDD" id="cd06768">
    <property type="entry name" value="PDZ_NHERF-like"/>
    <property type="match status" value="3"/>
</dbReference>
<dbReference type="InterPro" id="IPR036034">
    <property type="entry name" value="PDZ_sf"/>
</dbReference>
<dbReference type="Ensembl" id="ENSSORT00005010027.1">
    <property type="protein sequence ID" value="ENSSORP00005009701.1"/>
    <property type="gene ID" value="ENSSORG00005005310.1"/>
</dbReference>
<evidence type="ECO:0000256" key="4">
    <source>
        <dbReference type="SAM" id="MobiDB-lite"/>
    </source>
</evidence>
<keyword evidence="5" id="KW-0732">Signal</keyword>
<comment type="subcellular location">
    <subcellularLocation>
        <location evidence="1">Cell membrane</location>
    </subcellularLocation>
</comment>
<dbReference type="InterPro" id="IPR001478">
    <property type="entry name" value="PDZ"/>
</dbReference>
<feature type="chain" id="PRO_5025562127" evidence="5">
    <location>
        <begin position="19"/>
        <end position="498"/>
    </location>
</feature>
<dbReference type="Proteomes" id="UP000472271">
    <property type="component" value="Chromosome 14"/>
</dbReference>
<sequence>MLLSCLLFVVCPFFVLLCRRFTFNPKEGIDNPVMVTTDDNFKLRPRLCILKRDEHESYGFHLRVEKGRKGHVFRNVVPEGIAERSGLQDGDRLLEINGCFVDDVSHSEVCKKIRLSGNHVCLLVLSGAEYEQAECGGQNLQSLSRTRTKQLDRCQPPRLCHVTRDPASGLGVTFTPVEGKRGHFGVSLVAGGAAEKAGIRKGDRLVWMDGAAVSDLSHSALSRMMRKCKDHITVLVIDSDSEQIYEQQQMPVLPSMAVPQNLPHRARRLRLVCGNDTYGFLLRLEKITPRDIVHILRHIEPGSPADRAGLRDGELLLEVNGEEVEPLEHEEVVNKVRESGAEVSLTTITFQGLVFYKKLGLSPLLFCEDVTVKDLQNSKEGAAGPKPRLCLVQKGSVGFGFNLGSSPHRPGTFISLVCDGGPGQEAGLLRGDTLIEVNGQNVEEKSLEDVMVLMKEGGKSLSLLVQEKNSDDKMELETPSSRDASDCEVRTHSYHQML</sequence>
<protein>
    <submittedName>
        <fullName evidence="7">PDZ domain containing 3b</fullName>
    </submittedName>
</protein>
<dbReference type="InterPro" id="IPR051067">
    <property type="entry name" value="NHER"/>
</dbReference>
<feature type="domain" description="PDZ" evidence="6">
    <location>
        <begin position="274"/>
        <end position="351"/>
    </location>
</feature>
<evidence type="ECO:0000256" key="5">
    <source>
        <dbReference type="SAM" id="SignalP"/>
    </source>
</evidence>
<keyword evidence="2" id="KW-0472">Membrane</keyword>
<feature type="domain" description="PDZ" evidence="6">
    <location>
        <begin position="47"/>
        <end position="128"/>
    </location>
</feature>
<dbReference type="PANTHER" id="PTHR14191">
    <property type="entry name" value="PDZ DOMAIN CONTAINING PROTEIN"/>
    <property type="match status" value="1"/>
</dbReference>
<dbReference type="SMART" id="SM00228">
    <property type="entry name" value="PDZ"/>
    <property type="match status" value="4"/>
</dbReference>
<accession>A0A672YYC6</accession>
<feature type="region of interest" description="Disordered" evidence="4">
    <location>
        <begin position="470"/>
        <end position="498"/>
    </location>
</feature>
<evidence type="ECO:0000313" key="7">
    <source>
        <dbReference type="Ensembl" id="ENSSORP00005009701.1"/>
    </source>
</evidence>
<keyword evidence="2" id="KW-1003">Cell membrane</keyword>
<dbReference type="GO" id="GO:0043495">
    <property type="term" value="F:protein-membrane adaptor activity"/>
    <property type="evidence" value="ECO:0007669"/>
    <property type="project" value="TreeGrafter"/>
</dbReference>
<dbReference type="PROSITE" id="PS50106">
    <property type="entry name" value="PDZ"/>
    <property type="match status" value="4"/>
</dbReference>
<dbReference type="GO" id="GO:0072659">
    <property type="term" value="P:protein localization to plasma membrane"/>
    <property type="evidence" value="ECO:0007669"/>
    <property type="project" value="TreeGrafter"/>
</dbReference>
<proteinExistence type="predicted"/>
<feature type="domain" description="PDZ" evidence="6">
    <location>
        <begin position="159"/>
        <end position="240"/>
    </location>
</feature>
<dbReference type="Pfam" id="PF00595">
    <property type="entry name" value="PDZ"/>
    <property type="match status" value="3"/>
</dbReference>
<dbReference type="InterPro" id="IPR041489">
    <property type="entry name" value="PDZ_6"/>
</dbReference>
<dbReference type="GO" id="GO:0016324">
    <property type="term" value="C:apical plasma membrane"/>
    <property type="evidence" value="ECO:0007669"/>
    <property type="project" value="TreeGrafter"/>
</dbReference>
<reference evidence="7" key="3">
    <citation type="submission" date="2025-09" db="UniProtKB">
        <authorList>
            <consortium name="Ensembl"/>
        </authorList>
    </citation>
    <scope>IDENTIFICATION</scope>
</reference>
<evidence type="ECO:0000313" key="8">
    <source>
        <dbReference type="Proteomes" id="UP000472271"/>
    </source>
</evidence>
<gene>
    <name evidence="7" type="primary">LOC115432394</name>
</gene>
<dbReference type="InParanoid" id="A0A672YYC6"/>
<feature type="signal peptide" evidence="5">
    <location>
        <begin position="1"/>
        <end position="18"/>
    </location>
</feature>
<dbReference type="Gene3D" id="2.30.42.10">
    <property type="match status" value="4"/>
</dbReference>
<organism evidence="7 8">
    <name type="scientific">Sphaeramia orbicularis</name>
    <name type="common">orbiculate cardinalfish</name>
    <dbReference type="NCBI Taxonomy" id="375764"/>
    <lineage>
        <taxon>Eukaryota</taxon>
        <taxon>Metazoa</taxon>
        <taxon>Chordata</taxon>
        <taxon>Craniata</taxon>
        <taxon>Vertebrata</taxon>
        <taxon>Euteleostomi</taxon>
        <taxon>Actinopterygii</taxon>
        <taxon>Neopterygii</taxon>
        <taxon>Teleostei</taxon>
        <taxon>Neoteleostei</taxon>
        <taxon>Acanthomorphata</taxon>
        <taxon>Gobiaria</taxon>
        <taxon>Kurtiformes</taxon>
        <taxon>Apogonoidei</taxon>
        <taxon>Apogonidae</taxon>
        <taxon>Apogoninae</taxon>
        <taxon>Sphaeramia</taxon>
    </lineage>
</organism>
<reference evidence="7" key="1">
    <citation type="submission" date="2019-06" db="EMBL/GenBank/DDBJ databases">
        <authorList>
            <consortium name="Wellcome Sanger Institute Data Sharing"/>
        </authorList>
    </citation>
    <scope>NUCLEOTIDE SEQUENCE [LARGE SCALE GENOMIC DNA]</scope>
</reference>
<keyword evidence="8" id="KW-1185">Reference proteome</keyword>
<reference evidence="7" key="2">
    <citation type="submission" date="2025-08" db="UniProtKB">
        <authorList>
            <consortium name="Ensembl"/>
        </authorList>
    </citation>
    <scope>IDENTIFICATION</scope>
</reference>
<dbReference type="AlphaFoldDB" id="A0A672YYC6"/>
<dbReference type="SUPFAM" id="SSF50156">
    <property type="entry name" value="PDZ domain-like"/>
    <property type="match status" value="4"/>
</dbReference>
<feature type="domain" description="PDZ" evidence="6">
    <location>
        <begin position="389"/>
        <end position="469"/>
    </location>
</feature>
<name>A0A672YYC6_9TELE</name>
<evidence type="ECO:0000256" key="2">
    <source>
        <dbReference type="ARBA" id="ARBA00022475"/>
    </source>
</evidence>
<dbReference type="Pfam" id="PF17820">
    <property type="entry name" value="PDZ_6"/>
    <property type="match status" value="1"/>
</dbReference>
<keyword evidence="3" id="KW-0677">Repeat</keyword>
<evidence type="ECO:0000259" key="6">
    <source>
        <dbReference type="PROSITE" id="PS50106"/>
    </source>
</evidence>